<feature type="transmembrane region" description="Helical" evidence="9">
    <location>
        <begin position="145"/>
        <end position="165"/>
    </location>
</feature>
<evidence type="ECO:0000256" key="8">
    <source>
        <dbReference type="ARBA" id="ARBA00023136"/>
    </source>
</evidence>
<proteinExistence type="inferred from homology"/>
<dbReference type="InterPro" id="IPR001463">
    <property type="entry name" value="Na/Ala_symport"/>
</dbReference>
<accession>W4RH96</accession>
<evidence type="ECO:0000256" key="1">
    <source>
        <dbReference type="ARBA" id="ARBA00004651"/>
    </source>
</evidence>
<feature type="transmembrane region" description="Helical" evidence="9">
    <location>
        <begin position="12"/>
        <end position="32"/>
    </location>
</feature>
<keyword evidence="11" id="KW-1185">Reference proteome</keyword>
<name>W4RH96_9BACI</name>
<evidence type="ECO:0000256" key="2">
    <source>
        <dbReference type="ARBA" id="ARBA00009261"/>
    </source>
</evidence>
<dbReference type="PANTHER" id="PTHR30330:SF3">
    <property type="entry name" value="TRANSCRIPTIONAL REGULATOR, LRP FAMILY"/>
    <property type="match status" value="1"/>
</dbReference>
<protein>
    <submittedName>
        <fullName evidence="10">Sodium/glycine symporter GlyP</fullName>
    </submittedName>
</protein>
<dbReference type="AlphaFoldDB" id="W4RH96"/>
<dbReference type="GO" id="GO:0005886">
    <property type="term" value="C:plasma membrane"/>
    <property type="evidence" value="ECO:0007669"/>
    <property type="project" value="UniProtKB-SubCell"/>
</dbReference>
<comment type="similarity">
    <text evidence="2">Belongs to the alanine or glycine:cation symporter (AGCS) (TC 2.A.25) family.</text>
</comment>
<dbReference type="Gene3D" id="1.20.1740.10">
    <property type="entry name" value="Amino acid/polyamine transporter I"/>
    <property type="match status" value="1"/>
</dbReference>
<evidence type="ECO:0000256" key="4">
    <source>
        <dbReference type="ARBA" id="ARBA00022475"/>
    </source>
</evidence>
<dbReference type="EMBL" id="BAUW01000003">
    <property type="protein sequence ID" value="GAE43805.1"/>
    <property type="molecule type" value="Genomic_DNA"/>
</dbReference>
<keyword evidence="3" id="KW-0813">Transport</keyword>
<feature type="transmembrane region" description="Helical" evidence="9">
    <location>
        <begin position="177"/>
        <end position="195"/>
    </location>
</feature>
<dbReference type="GO" id="GO:0005283">
    <property type="term" value="F:amino acid:sodium symporter activity"/>
    <property type="evidence" value="ECO:0007669"/>
    <property type="project" value="InterPro"/>
</dbReference>
<dbReference type="PRINTS" id="PR00175">
    <property type="entry name" value="NAALASMPORT"/>
</dbReference>
<keyword evidence="6" id="KW-0769">Symport</keyword>
<keyword evidence="5 9" id="KW-0812">Transmembrane</keyword>
<organism evidence="10 11">
    <name type="scientific">Mesobacillus boroniphilus JCM 21738</name>
    <dbReference type="NCBI Taxonomy" id="1294265"/>
    <lineage>
        <taxon>Bacteria</taxon>
        <taxon>Bacillati</taxon>
        <taxon>Bacillota</taxon>
        <taxon>Bacilli</taxon>
        <taxon>Bacillales</taxon>
        <taxon>Bacillaceae</taxon>
        <taxon>Mesobacillus</taxon>
    </lineage>
</organism>
<comment type="caution">
    <text evidence="10">The sequence shown here is derived from an EMBL/GenBank/DDBJ whole genome shotgun (WGS) entry which is preliminary data.</text>
</comment>
<dbReference type="Pfam" id="PF01235">
    <property type="entry name" value="Na_Ala_symp"/>
    <property type="match status" value="1"/>
</dbReference>
<evidence type="ECO:0000256" key="6">
    <source>
        <dbReference type="ARBA" id="ARBA00022847"/>
    </source>
</evidence>
<keyword evidence="8 9" id="KW-0472">Membrane</keyword>
<evidence type="ECO:0000313" key="10">
    <source>
        <dbReference type="EMBL" id="GAE43805.1"/>
    </source>
</evidence>
<reference evidence="10 11" key="1">
    <citation type="submission" date="2013-12" db="EMBL/GenBank/DDBJ databases">
        <title>NBRP : Genome information of microbial organism related human and environment.</title>
        <authorList>
            <person name="Hattori M."/>
            <person name="Oshima K."/>
            <person name="Inaba H."/>
            <person name="Suda W."/>
            <person name="Sakamoto M."/>
            <person name="Iino T."/>
            <person name="Kitahara M."/>
            <person name="Oshida Y."/>
            <person name="Iida T."/>
            <person name="Kudo T."/>
            <person name="Itoh T."/>
            <person name="Ahmed I."/>
            <person name="Ohkuma M."/>
        </authorList>
    </citation>
    <scope>NUCLEOTIDE SEQUENCE [LARGE SCALE GENOMIC DNA]</scope>
    <source>
        <strain evidence="10 11">JCM 21738</strain>
    </source>
</reference>
<sequence length="196" mass="21183">MTFEDWIGKISGWVWGPPLLILLVGTGIYLTFRIGFLQMRLLPYSLKLAFTKKQDKRSEGDISHFQALMTALAATVGTGNIAGVATAIFTGGPGAVFWMWITAFFGMATKYAEAVLAVKYRVEDKDGEMSGGPMYYLERGLGQKWLGVLFAFFGAIAAFGIGNLVQSNSVASVVQSTFSVPAWVTGLVLTIFTALA</sequence>
<evidence type="ECO:0000313" key="11">
    <source>
        <dbReference type="Proteomes" id="UP000018949"/>
    </source>
</evidence>
<dbReference type="PANTHER" id="PTHR30330">
    <property type="entry name" value="AGSS FAMILY TRANSPORTER, SODIUM-ALANINE"/>
    <property type="match status" value="1"/>
</dbReference>
<dbReference type="PROSITE" id="PS00873">
    <property type="entry name" value="NA_ALANINE_SYMP"/>
    <property type="match status" value="1"/>
</dbReference>
<evidence type="ECO:0000256" key="3">
    <source>
        <dbReference type="ARBA" id="ARBA00022448"/>
    </source>
</evidence>
<dbReference type="Proteomes" id="UP000018949">
    <property type="component" value="Unassembled WGS sequence"/>
</dbReference>
<evidence type="ECO:0000256" key="5">
    <source>
        <dbReference type="ARBA" id="ARBA00022692"/>
    </source>
</evidence>
<keyword evidence="4" id="KW-1003">Cell membrane</keyword>
<dbReference type="eggNOG" id="COG1115">
    <property type="taxonomic scope" value="Bacteria"/>
</dbReference>
<gene>
    <name evidence="10" type="ORF">JCM21738_465</name>
</gene>
<comment type="subcellular location">
    <subcellularLocation>
        <location evidence="1">Cell membrane</location>
        <topology evidence="1">Multi-pass membrane protein</topology>
    </subcellularLocation>
</comment>
<keyword evidence="7 9" id="KW-1133">Transmembrane helix</keyword>
<evidence type="ECO:0000256" key="9">
    <source>
        <dbReference type="SAM" id="Phobius"/>
    </source>
</evidence>
<evidence type="ECO:0000256" key="7">
    <source>
        <dbReference type="ARBA" id="ARBA00022989"/>
    </source>
</evidence>